<dbReference type="EMBL" id="FNLC01000006">
    <property type="protein sequence ID" value="SDR42840.1"/>
    <property type="molecule type" value="Genomic_DNA"/>
</dbReference>
<protein>
    <submittedName>
        <fullName evidence="2">Uncharacterized protein</fullName>
    </submittedName>
</protein>
<dbReference type="Proteomes" id="UP000198848">
    <property type="component" value="Unassembled WGS sequence"/>
</dbReference>
<evidence type="ECO:0000313" key="2">
    <source>
        <dbReference type="EMBL" id="SDR42840.1"/>
    </source>
</evidence>
<evidence type="ECO:0000313" key="3">
    <source>
        <dbReference type="Proteomes" id="UP000198848"/>
    </source>
</evidence>
<feature type="transmembrane region" description="Helical" evidence="1">
    <location>
        <begin position="188"/>
        <end position="210"/>
    </location>
</feature>
<keyword evidence="1" id="KW-0472">Membrane</keyword>
<dbReference type="RefSeq" id="WP_139169330.1">
    <property type="nucleotide sequence ID" value="NZ_FNLC01000006.1"/>
</dbReference>
<keyword evidence="1" id="KW-0812">Transmembrane</keyword>
<organism evidence="2 3">
    <name type="scientific">Natronobacterium texcoconense</name>
    <dbReference type="NCBI Taxonomy" id="1095778"/>
    <lineage>
        <taxon>Archaea</taxon>
        <taxon>Methanobacteriati</taxon>
        <taxon>Methanobacteriota</taxon>
        <taxon>Stenosarchaea group</taxon>
        <taxon>Halobacteria</taxon>
        <taxon>Halobacteriales</taxon>
        <taxon>Natrialbaceae</taxon>
        <taxon>Natronobacterium</taxon>
    </lineage>
</organism>
<feature type="transmembrane region" description="Helical" evidence="1">
    <location>
        <begin position="149"/>
        <end position="176"/>
    </location>
</feature>
<feature type="transmembrane region" description="Helical" evidence="1">
    <location>
        <begin position="216"/>
        <end position="237"/>
    </location>
</feature>
<sequence>MDSRLLLVLALLVAALLPASFLVAPDLYVEPTETERYAITHESTTSFDATIDDTDLEEADATTVGDLPPVAQQAFTEMRDEYERSTANSGWHETAIVVCPDSSLTCPAYDESVRTEFPSDAYEYPGGATSNTYSLLEADGERYLVETKYGYGLGFGALIVLPLVFLGVVLYGLSLGTLALSYRETHPYSVFGCTGIGLIVLALPHVWIGLGASGVVFHYVLVLLLAGFVGSTLAIFVSSRRNRRSRS</sequence>
<evidence type="ECO:0000256" key="1">
    <source>
        <dbReference type="SAM" id="Phobius"/>
    </source>
</evidence>
<dbReference type="OrthoDB" id="203822at2157"/>
<proteinExistence type="predicted"/>
<accession>A0A1H1IZ70</accession>
<keyword evidence="3" id="KW-1185">Reference proteome</keyword>
<gene>
    <name evidence="2" type="ORF">SAMN04489842_3938</name>
</gene>
<name>A0A1H1IZ70_NATTX</name>
<keyword evidence="1" id="KW-1133">Transmembrane helix</keyword>
<dbReference type="AlphaFoldDB" id="A0A1H1IZ70"/>
<reference evidence="3" key="1">
    <citation type="submission" date="2016-10" db="EMBL/GenBank/DDBJ databases">
        <authorList>
            <person name="Varghese N."/>
            <person name="Submissions S."/>
        </authorList>
    </citation>
    <scope>NUCLEOTIDE SEQUENCE [LARGE SCALE GENOMIC DNA]</scope>
    <source>
        <strain evidence="3">DSM 24767</strain>
    </source>
</reference>